<dbReference type="AlphaFoldDB" id="A0ABD3SSF3"/>
<gene>
    <name evidence="1" type="ORF">ACHAXA_002051</name>
</gene>
<sequence>MSESPQRRISNRKGKLVSSYRRLRSHQISVMNEPKKLICLVSKGCHDRQQSANQSRALDWLASRKVPHTVVDGNDPEQRHERDKLFQISGIRGNYPQFFFKFQDGQISFFGNFDKIETLNETSGLPLELLAQHPELETWEKMFGSVVESFH</sequence>
<comment type="caution">
    <text evidence="1">The sequence shown here is derived from an EMBL/GenBank/DDBJ whole genome shotgun (WGS) entry which is preliminary data.</text>
</comment>
<accession>A0ABD3SSF3</accession>
<dbReference type="Proteomes" id="UP001530377">
    <property type="component" value="Unassembled WGS sequence"/>
</dbReference>
<dbReference type="Gene3D" id="3.40.30.10">
    <property type="entry name" value="Glutaredoxin"/>
    <property type="match status" value="1"/>
</dbReference>
<evidence type="ECO:0000313" key="1">
    <source>
        <dbReference type="EMBL" id="KAL3827554.1"/>
    </source>
</evidence>
<organism evidence="1 2">
    <name type="scientific">Cyclostephanos tholiformis</name>
    <dbReference type="NCBI Taxonomy" id="382380"/>
    <lineage>
        <taxon>Eukaryota</taxon>
        <taxon>Sar</taxon>
        <taxon>Stramenopiles</taxon>
        <taxon>Ochrophyta</taxon>
        <taxon>Bacillariophyta</taxon>
        <taxon>Coscinodiscophyceae</taxon>
        <taxon>Thalassiosirophycidae</taxon>
        <taxon>Stephanodiscales</taxon>
        <taxon>Stephanodiscaceae</taxon>
        <taxon>Cyclostephanos</taxon>
    </lineage>
</organism>
<keyword evidence="2" id="KW-1185">Reference proteome</keyword>
<name>A0ABD3SSF3_9STRA</name>
<evidence type="ECO:0000313" key="2">
    <source>
        <dbReference type="Proteomes" id="UP001530377"/>
    </source>
</evidence>
<reference evidence="1 2" key="1">
    <citation type="submission" date="2024-10" db="EMBL/GenBank/DDBJ databases">
        <title>Updated reference genomes for cyclostephanoid diatoms.</title>
        <authorList>
            <person name="Roberts W.R."/>
            <person name="Alverson A.J."/>
        </authorList>
    </citation>
    <scope>NUCLEOTIDE SEQUENCE [LARGE SCALE GENOMIC DNA]</scope>
    <source>
        <strain evidence="1 2">AJA228-03</strain>
    </source>
</reference>
<protein>
    <recommendedName>
        <fullName evidence="3">Glutaredoxin domain-containing protein</fullName>
    </recommendedName>
</protein>
<dbReference type="EMBL" id="JALLPB020000002">
    <property type="protein sequence ID" value="KAL3827554.1"/>
    <property type="molecule type" value="Genomic_DNA"/>
</dbReference>
<proteinExistence type="predicted"/>
<evidence type="ECO:0008006" key="3">
    <source>
        <dbReference type="Google" id="ProtNLM"/>
    </source>
</evidence>